<dbReference type="Proteomes" id="UP000001424">
    <property type="component" value="Chromosome"/>
</dbReference>
<proteinExistence type="predicted"/>
<accession>Q7NRC7</accession>
<protein>
    <submittedName>
        <fullName evidence="1">Uncharacterized protein</fullName>
    </submittedName>
</protein>
<evidence type="ECO:0000313" key="1">
    <source>
        <dbReference type="EMBL" id="AAQ61518.1"/>
    </source>
</evidence>
<sequence length="113" mass="12441">MSPVHFNPAAGSRLLPAVENLRHEADELIHESIDTQAYLLGALEGELIFALSVDKDSPSSTLTRCKSQLLLRLGLEGRSLTLEQQRLRGWIVGMLESIASTLDPDDWDNPTST</sequence>
<reference evidence="1 2" key="1">
    <citation type="journal article" date="2003" name="Proc. Natl. Acad. Sci. U.S.A.">
        <title>The complete genome sequence of Chromobacterium violaceum reveals remarkable and exploitable bacterial adaptability.</title>
        <authorList>
            <person name="Vasconcelos A.T.R."/>
            <person name="de Almeida D.F."/>
            <person name="Almeida F.C."/>
            <person name="de Almeida L.G.P."/>
            <person name="de Almeida R."/>
            <person name="Goncalves J.A.A."/>
            <person name="Andrade E.M."/>
            <person name="Antonio R.V."/>
            <person name="Araripe J."/>
            <person name="de Araujo M.F.F."/>
            <person name="Filho S.A."/>
            <person name="Azevedo V."/>
            <person name="Batista A.J."/>
            <person name="Bataus L.A.M."/>
            <person name="Batista J.S."/>
            <person name="Belo A."/>
            <person name="vander Berg C."/>
            <person name="Blamey J."/>
            <person name="Bogo M."/>
            <person name="Bonato S."/>
            <person name="Bordignon J."/>
            <person name="Brito C.A."/>
            <person name="Brocchi M."/>
            <person name="Burity H.A."/>
            <person name="Camargo A.A."/>
            <person name="Cardoso D.D.P."/>
            <person name="Carneiro N.P."/>
            <person name="Carraro D.M."/>
            <person name="Carvalho C.M.B."/>
            <person name="Cascardo J.C.M."/>
            <person name="Cavada B.S."/>
            <person name="Chueire L.M.O."/>
            <person name="Pasa T.B.C."/>
            <person name="Duran N."/>
            <person name="Fagundes N."/>
            <person name="Falcao C.L."/>
            <person name="Fantinatti F."/>
            <person name="Farias I.P."/>
            <person name="Felipe M.S.S."/>
            <person name="Ferrari L.P."/>
            <person name="Ferro J.A."/>
            <person name="Ferro M.I.T."/>
            <person name="Franco G.R."/>
            <person name="Freitas N.S.A."/>
            <person name="Furlan L.R."/>
            <person name="Gazzinelli R.T."/>
            <person name="Gomes E.A."/>
            <person name="Goncalves P.R."/>
            <person name="Grangeiro T.B."/>
            <person name="Grattapaglia D."/>
            <person name="Grisard E.C."/>
            <person name="Guimaraes C.T."/>
            <person name="Hanna E.S."/>
            <person name="Hungria M."/>
            <person name="Jardim S.N."/>
            <person name="Laurino J."/>
            <person name="Leoi L.C.T."/>
            <person name="Fassarella L."/>
            <person name="Lima A."/>
            <person name="Loureiro M.F."/>
            <person name="Lyra M.C.P."/>
            <person name="Macedo M."/>
            <person name="Madeira H.M.F."/>
            <person name="Manfio G.P."/>
            <person name="Maranhao A.Q."/>
            <person name="Martins W.S."/>
            <person name="di Mauro S.M.Z."/>
            <person name="de Medeiros S.R.B."/>
            <person name="Meissner R.D.V."/>
            <person name="Menck C.F.M."/>
            <person name="Moreira M.A.M."/>
            <person name="Nascimento F.F."/>
            <person name="Nicolas M.F."/>
            <person name="Oliveira J.G."/>
            <person name="Oliveira S.C."/>
            <person name="Paixao R.F.C."/>
            <person name="Parente J.A."/>
            <person name="Pedrosa F.O."/>
            <person name="Pena S.J.D."/>
            <person name="Perreira J.O."/>
            <person name="Perreira M."/>
            <person name="Pinto L.S.R.C."/>
            <person name="Pinto L.S."/>
            <person name="Porto J.I.R."/>
            <person name="Potrich D.P."/>
            <person name="Neto C.E.R."/>
            <person name="Reis A.M.M."/>
            <person name="Rigo L.U."/>
            <person name="Rondinelli E."/>
            <person name="dos Santos E.B.P."/>
            <person name="Santos F.R."/>
            <person name="Schneider M.P.C."/>
            <person name="Seuanez H.N."/>
            <person name="Silva A.M.R."/>
            <person name="da Silva A.L.C."/>
            <person name="Silva D.W."/>
            <person name="Silva R."/>
            <person name="Simoes I.C."/>
            <person name="Simon D."/>
            <person name="Soares C.M.A."/>
            <person name="Soares R.B.A."/>
            <person name="Souza E.M."/>
            <person name="Souza K.R.L."/>
            <person name="Souza R.C."/>
            <person name="Steffens M.B.R."/>
            <person name="Steindel M."/>
            <person name="Teixeira S.R."/>
            <person name="Urmenyi T."/>
            <person name="Vettore A."/>
            <person name="Wassem R."/>
            <person name="Zaha A."/>
            <person name="Simpson A.J.G."/>
        </authorList>
    </citation>
    <scope>NUCLEOTIDE SEQUENCE [LARGE SCALE GENOMIC DNA]</scope>
    <source>
        <strain evidence="2">ATCC 12472 / DSM 30191 / JCM 1249 / NBRC 12614 / NCIMB 9131 / NCTC 9757</strain>
    </source>
</reference>
<evidence type="ECO:0000313" key="2">
    <source>
        <dbReference type="Proteomes" id="UP000001424"/>
    </source>
</evidence>
<dbReference type="EMBL" id="AE016825">
    <property type="protein sequence ID" value="AAQ61518.1"/>
    <property type="molecule type" value="Genomic_DNA"/>
</dbReference>
<dbReference type="KEGG" id="cvi:CV_3856"/>
<organism evidence="1 2">
    <name type="scientific">Chromobacterium violaceum (strain ATCC 12472 / DSM 30191 / JCM 1249 / CCUG 213 / NBRC 12614 / NCIMB 9131 / NCTC 9757 / MK)</name>
    <dbReference type="NCBI Taxonomy" id="243365"/>
    <lineage>
        <taxon>Bacteria</taxon>
        <taxon>Pseudomonadati</taxon>
        <taxon>Pseudomonadota</taxon>
        <taxon>Betaproteobacteria</taxon>
        <taxon>Neisseriales</taxon>
        <taxon>Chromobacteriaceae</taxon>
        <taxon>Chromobacterium</taxon>
    </lineage>
</organism>
<name>Q7NRC7_CHRVO</name>
<keyword evidence="2" id="KW-1185">Reference proteome</keyword>
<dbReference type="AlphaFoldDB" id="Q7NRC7"/>
<gene>
    <name evidence="1" type="ordered locus">CV_3856</name>
</gene>
<dbReference type="RefSeq" id="WP_011137403.1">
    <property type="nucleotide sequence ID" value="NC_005085.1"/>
</dbReference>
<dbReference type="STRING" id="243365.CV_3856"/>
<dbReference type="HOGENOM" id="CLU_2129046_0_0_4"/>